<protein>
    <recommendedName>
        <fullName evidence="4">Integrase</fullName>
    </recommendedName>
</protein>
<sequence length="774" mass="87672">MRTTNRYIDNQRAYIAKKKALPLIGFTNAQDEPVSWNDIAVTFTYSDGKTMNIYFCNQNRKSPRIRTRFTNNDRLAPETHDMLFSYALDVIKENTGISNKTHKIKAARLFLSYLDENVATATLEKIQHTIDLKTNNIALISFIKWLHTHKIIPKSYQPYINSTVQSIRNKSGDDALEEERSKLPSEKALLALGAIFYDVIPPYQGGEKDSVEAWQPFLSSKQEQRDSFSCTMAALGMASPNRVGAEQVLLTPQQIQRHTQIINGQKKTVHYLNWRGSKGYKDNQNHINAEMVDSVDRALHYTILATEPARALARFYRQPNRPLKEVLGEFKPSDENRALLKPSMNQSTNLLHLGLLLGFFDGTDKCVRVTLGTKGAINVSISQPKFIKPIAQLEALDTMVFKYRCPYARVLTGCAYSSKDQRDKYTSGKQELTVAELQNHIIKINQSQLNGKNRLQTKSLDFESALFAYTQKQMGGRVTHPFILVPIGSLSGLFADDLIKENKTRLILFERHGFASSFLLLPHQLRHWQNDYLAKKGVSHHLITMVSGRKSAEQTLTYIYTTNAQNASVIGDISYSNEPESDIEAKISLRIRTMSQFNEAIDNETPTFVHETGFCTQNLALSPCTYMTEFETQCALCSSSCHVTHDSAAIDLLLKDLKVQTHNLERVQEAINFQTSEGMQNWYKTHYRNTCMLKRLIEVLSDDAIVAGCMARLLTRSNSIRISNLLTQTVEDRKLALPDAEQALQAAIEAKNNENKNKNKNEAKNNFLDFLGSL</sequence>
<dbReference type="EMBL" id="LRDC01000001">
    <property type="protein sequence ID" value="KVX03203.1"/>
    <property type="molecule type" value="Genomic_DNA"/>
</dbReference>
<feature type="coiled-coil region" evidence="1">
    <location>
        <begin position="737"/>
        <end position="766"/>
    </location>
</feature>
<evidence type="ECO:0000256" key="1">
    <source>
        <dbReference type="SAM" id="Coils"/>
    </source>
</evidence>
<evidence type="ECO:0000313" key="2">
    <source>
        <dbReference type="EMBL" id="KVX03203.1"/>
    </source>
</evidence>
<dbReference type="AlphaFoldDB" id="A0A119D0M9"/>
<comment type="caution">
    <text evidence="2">The sequence shown here is derived from an EMBL/GenBank/DDBJ whole genome shotgun (WGS) entry which is preliminary data.</text>
</comment>
<evidence type="ECO:0008006" key="4">
    <source>
        <dbReference type="Google" id="ProtNLM"/>
    </source>
</evidence>
<keyword evidence="1" id="KW-0175">Coiled coil</keyword>
<organism evidence="2">
    <name type="scientific">Shewanella frigidimarina</name>
    <dbReference type="NCBI Taxonomy" id="56812"/>
    <lineage>
        <taxon>Bacteria</taxon>
        <taxon>Pseudomonadati</taxon>
        <taxon>Pseudomonadota</taxon>
        <taxon>Gammaproteobacteria</taxon>
        <taxon>Alteromonadales</taxon>
        <taxon>Shewanellaceae</taxon>
        <taxon>Shewanella</taxon>
    </lineage>
</organism>
<dbReference type="RefSeq" id="WP_059743720.1">
    <property type="nucleotide sequence ID" value="NZ_LRDC01000001.1"/>
</dbReference>
<evidence type="ECO:0000313" key="3">
    <source>
        <dbReference type="Proteomes" id="UP000055702"/>
    </source>
</evidence>
<dbReference type="Proteomes" id="UP000055702">
    <property type="component" value="Unassembled WGS sequence"/>
</dbReference>
<name>A0A119D0M9_SHEFR</name>
<gene>
    <name evidence="2" type="ORF">AWJ07_01115</name>
</gene>
<reference evidence="2 3" key="1">
    <citation type="submission" date="2016-01" db="EMBL/GenBank/DDBJ databases">
        <title>Draft genome of the antarctic isolate Shewanella frigidimarina Ag06-30.</title>
        <authorList>
            <person name="Parmeciano Di Noto G."/>
            <person name="Vazquez S."/>
            <person name="Mac Cormack W."/>
            <person name="Iriarte A."/>
            <person name="Quiroga C."/>
        </authorList>
    </citation>
    <scope>NUCLEOTIDE SEQUENCE [LARGE SCALE GENOMIC DNA]</scope>
    <source>
        <strain evidence="2 3">Ag06-30</strain>
    </source>
</reference>
<proteinExistence type="predicted"/>
<accession>A0A119D0M9</accession>